<feature type="transmembrane region" description="Helical" evidence="1">
    <location>
        <begin position="83"/>
        <end position="104"/>
    </location>
</feature>
<dbReference type="Proteomes" id="UP001597451">
    <property type="component" value="Unassembled WGS sequence"/>
</dbReference>
<protein>
    <recommendedName>
        <fullName evidence="4">DUF1440 domain-containing protein</fullName>
    </recommendedName>
</protein>
<organism evidence="2 3">
    <name type="scientific">Oceanobacillus kapialis</name>
    <dbReference type="NCBI Taxonomy" id="481353"/>
    <lineage>
        <taxon>Bacteria</taxon>
        <taxon>Bacillati</taxon>
        <taxon>Bacillota</taxon>
        <taxon>Bacilli</taxon>
        <taxon>Bacillales</taxon>
        <taxon>Bacillaceae</taxon>
        <taxon>Oceanobacillus</taxon>
    </lineage>
</organism>
<feature type="transmembrane region" description="Helical" evidence="1">
    <location>
        <begin position="7"/>
        <end position="28"/>
    </location>
</feature>
<keyword evidence="1" id="KW-0472">Membrane</keyword>
<gene>
    <name evidence="2" type="ORF">ACFSUN_13050</name>
</gene>
<reference evidence="3" key="1">
    <citation type="journal article" date="2019" name="Int. J. Syst. Evol. Microbiol.">
        <title>The Global Catalogue of Microorganisms (GCM) 10K type strain sequencing project: providing services to taxonomists for standard genome sequencing and annotation.</title>
        <authorList>
            <consortium name="The Broad Institute Genomics Platform"/>
            <consortium name="The Broad Institute Genome Sequencing Center for Infectious Disease"/>
            <person name="Wu L."/>
            <person name="Ma J."/>
        </authorList>
    </citation>
    <scope>NUCLEOTIDE SEQUENCE [LARGE SCALE GENOMIC DNA]</scope>
    <source>
        <strain evidence="3">TISTR 1858</strain>
    </source>
</reference>
<keyword evidence="1" id="KW-0812">Transmembrane</keyword>
<feature type="transmembrane region" description="Helical" evidence="1">
    <location>
        <begin position="48"/>
        <end position="71"/>
    </location>
</feature>
<evidence type="ECO:0000313" key="2">
    <source>
        <dbReference type="EMBL" id="MFD2629707.1"/>
    </source>
</evidence>
<name>A0ABW5Q221_9BACI</name>
<evidence type="ECO:0000313" key="3">
    <source>
        <dbReference type="Proteomes" id="UP001597451"/>
    </source>
</evidence>
<feature type="transmembrane region" description="Helical" evidence="1">
    <location>
        <begin position="116"/>
        <end position="134"/>
    </location>
</feature>
<comment type="caution">
    <text evidence="2">The sequence shown here is derived from an EMBL/GenBank/DDBJ whole genome shotgun (WGS) entry which is preliminary data.</text>
</comment>
<dbReference type="EMBL" id="JBHUMX010000040">
    <property type="protein sequence ID" value="MFD2629707.1"/>
    <property type="molecule type" value="Genomic_DNA"/>
</dbReference>
<evidence type="ECO:0008006" key="4">
    <source>
        <dbReference type="Google" id="ProtNLM"/>
    </source>
</evidence>
<keyword evidence="3" id="KW-1185">Reference proteome</keyword>
<proteinExistence type="predicted"/>
<sequence length="144" mass="16558">MKRIGILFTGIISGIFLGAFLWLVQRLTSLKVYTLLVNVDYIPVLKEWNMGSFIDFSLHLIVSVLLVFMLYEIFKRMSMAYSLLPYVLANGAIGLFLYGTTAFSQRTPDLFDFHSLSYWLLGHLLYGVVVALLMKKLERALHER</sequence>
<evidence type="ECO:0000256" key="1">
    <source>
        <dbReference type="SAM" id="Phobius"/>
    </source>
</evidence>
<accession>A0ABW5Q221</accession>
<keyword evidence="1" id="KW-1133">Transmembrane helix</keyword>
<dbReference type="RefSeq" id="WP_379562497.1">
    <property type="nucleotide sequence ID" value="NZ_JBHUMX010000040.1"/>
</dbReference>